<feature type="transmembrane region" description="Helical" evidence="8">
    <location>
        <begin position="12"/>
        <end position="31"/>
    </location>
</feature>
<reference evidence="11" key="1">
    <citation type="journal article" date="2019" name="Int. J. Syst. Evol. Microbiol.">
        <title>The Global Catalogue of Microorganisms (GCM) 10K type strain sequencing project: providing services to taxonomists for standard genome sequencing and annotation.</title>
        <authorList>
            <consortium name="The Broad Institute Genomics Platform"/>
            <consortium name="The Broad Institute Genome Sequencing Center for Infectious Disease"/>
            <person name="Wu L."/>
            <person name="Ma J."/>
        </authorList>
    </citation>
    <scope>NUCLEOTIDE SEQUENCE [LARGE SCALE GENOMIC DNA]</scope>
    <source>
        <strain evidence="11">JCM 18050</strain>
    </source>
</reference>
<dbReference type="Pfam" id="PF00884">
    <property type="entry name" value="Sulfatase"/>
    <property type="match status" value="1"/>
</dbReference>
<sequence>MFFSWFKSLNKNHIFRIGFSLICIALFTYLVQISFGYQGKLIYVISFVALLLFLMNKCRWLYRTTIIVFMILAIFYCPVGLLYNFPDVNSIGSLMYTNKDESFEFLMNLPLWIYLYQILLIVVGILTVRISFPINSKLSYLLFVLFLIIAFASAVKNCIKYGFDITELLSLRQPEVRFFIDGIDSCIKVKNENNQYLNIINTKDSWAPKIIQDDYDTYILVIGESVRKDFMHHWGYSTNNTPWMSQQPGLYLNNYISAGPSTVISLTHSLVLQKDGRPDLVHNIVTLAKSANMESWWISNQGAKGAFDSPVAIIGKMSDHFIFIKDGNSNDREFIPDELLLPYIDDALTIDNHKKKFIVVHIFGSHPQPCARTNNQYDELINGSKETSCYVTSIRQTDDLLKSIASLASQHHKKWAMVYFSDHGLKLVNKGYSNQTLTHGFNTKQSYDVPFFMTAYDANSTINVEAKRSGLYLLSMLAQWIGVNDEMLNNQYDWFDNTEYLNQIHVYDSTVKKVLYDNLEDDAIE</sequence>
<dbReference type="CDD" id="cd16017">
    <property type="entry name" value="LptA"/>
    <property type="match status" value="1"/>
</dbReference>
<dbReference type="SUPFAM" id="SSF53649">
    <property type="entry name" value="Alkaline phosphatase-like"/>
    <property type="match status" value="1"/>
</dbReference>
<keyword evidence="5 8" id="KW-1133">Transmembrane helix</keyword>
<evidence type="ECO:0000256" key="5">
    <source>
        <dbReference type="ARBA" id="ARBA00022989"/>
    </source>
</evidence>
<evidence type="ECO:0000256" key="2">
    <source>
        <dbReference type="ARBA" id="ARBA00022475"/>
    </source>
</evidence>
<dbReference type="Proteomes" id="UP001500171">
    <property type="component" value="Unassembled WGS sequence"/>
</dbReference>
<gene>
    <name evidence="10" type="primary">opgE</name>
    <name evidence="10" type="ORF">GCM10023211_06560</name>
</gene>
<accession>A0ABP9N1M7</accession>
<dbReference type="EMBL" id="BAABHY010000001">
    <property type="protein sequence ID" value="GAA5106577.1"/>
    <property type="molecule type" value="Genomic_DNA"/>
</dbReference>
<comment type="subcellular location">
    <subcellularLocation>
        <location evidence="1">Cell membrane</location>
        <topology evidence="1">Multi-pass membrane protein</topology>
    </subcellularLocation>
</comment>
<evidence type="ECO:0000313" key="10">
    <source>
        <dbReference type="EMBL" id="GAA5106577.1"/>
    </source>
</evidence>
<comment type="caution">
    <text evidence="10">The sequence shown here is derived from an EMBL/GenBank/DDBJ whole genome shotgun (WGS) entry which is preliminary data.</text>
</comment>
<dbReference type="GO" id="GO:0016740">
    <property type="term" value="F:transferase activity"/>
    <property type="evidence" value="ECO:0007669"/>
    <property type="project" value="UniProtKB-KW"/>
</dbReference>
<feature type="transmembrane region" description="Helical" evidence="8">
    <location>
        <begin position="105"/>
        <end position="126"/>
    </location>
</feature>
<evidence type="ECO:0000256" key="6">
    <source>
        <dbReference type="ARBA" id="ARBA00023136"/>
    </source>
</evidence>
<protein>
    <submittedName>
        <fullName evidence="10">Phosphoethanolamine transferase</fullName>
    </submittedName>
</protein>
<dbReference type="InterPro" id="IPR017850">
    <property type="entry name" value="Alkaline_phosphatase_core_sf"/>
</dbReference>
<dbReference type="InterPro" id="IPR000917">
    <property type="entry name" value="Sulfatase_N"/>
</dbReference>
<name>A0ABP9N1M7_9GAMM</name>
<evidence type="ECO:0000256" key="7">
    <source>
        <dbReference type="ARBA" id="ARBA00038481"/>
    </source>
</evidence>
<evidence type="ECO:0000256" key="4">
    <source>
        <dbReference type="ARBA" id="ARBA00022692"/>
    </source>
</evidence>
<proteinExistence type="inferred from homology"/>
<keyword evidence="6 8" id="KW-0472">Membrane</keyword>
<feature type="transmembrane region" description="Helical" evidence="8">
    <location>
        <begin position="37"/>
        <end position="54"/>
    </location>
</feature>
<evidence type="ECO:0000256" key="1">
    <source>
        <dbReference type="ARBA" id="ARBA00004651"/>
    </source>
</evidence>
<dbReference type="PANTHER" id="PTHR30443">
    <property type="entry name" value="INNER MEMBRANE PROTEIN"/>
    <property type="match status" value="1"/>
</dbReference>
<feature type="domain" description="Sulfatase N-terminal" evidence="9">
    <location>
        <begin position="217"/>
        <end position="483"/>
    </location>
</feature>
<keyword evidence="3 10" id="KW-0808">Transferase</keyword>
<organism evidence="10 11">
    <name type="scientific">Orbus sasakiae</name>
    <dbReference type="NCBI Taxonomy" id="1078475"/>
    <lineage>
        <taxon>Bacteria</taxon>
        <taxon>Pseudomonadati</taxon>
        <taxon>Pseudomonadota</taxon>
        <taxon>Gammaproteobacteria</taxon>
        <taxon>Orbales</taxon>
        <taxon>Orbaceae</taxon>
        <taxon>Orbus</taxon>
    </lineage>
</organism>
<dbReference type="Gene3D" id="3.40.720.10">
    <property type="entry name" value="Alkaline Phosphatase, subunit A"/>
    <property type="match status" value="1"/>
</dbReference>
<dbReference type="InterPro" id="IPR040423">
    <property type="entry name" value="PEA_transferase"/>
</dbReference>
<dbReference type="PANTHER" id="PTHR30443:SF4">
    <property type="entry name" value="PHOSPHOETHANOLAMINE TRANSFERASE OPGE-RELATED"/>
    <property type="match status" value="1"/>
</dbReference>
<keyword evidence="11" id="KW-1185">Reference proteome</keyword>
<feature type="transmembrane region" description="Helical" evidence="8">
    <location>
        <begin position="138"/>
        <end position="155"/>
    </location>
</feature>
<feature type="transmembrane region" description="Helical" evidence="8">
    <location>
        <begin position="66"/>
        <end position="85"/>
    </location>
</feature>
<dbReference type="InterPro" id="IPR058130">
    <property type="entry name" value="PEA_transf_C"/>
</dbReference>
<evidence type="ECO:0000259" key="9">
    <source>
        <dbReference type="Pfam" id="PF00884"/>
    </source>
</evidence>
<evidence type="ECO:0000256" key="8">
    <source>
        <dbReference type="SAM" id="Phobius"/>
    </source>
</evidence>
<evidence type="ECO:0000256" key="3">
    <source>
        <dbReference type="ARBA" id="ARBA00022679"/>
    </source>
</evidence>
<comment type="similarity">
    <text evidence="7">Belongs to the phosphoethanolamine transferase family.</text>
</comment>
<keyword evidence="4 8" id="KW-0812">Transmembrane</keyword>
<keyword evidence="2" id="KW-1003">Cell membrane</keyword>
<evidence type="ECO:0000313" key="11">
    <source>
        <dbReference type="Proteomes" id="UP001500171"/>
    </source>
</evidence>